<keyword evidence="3" id="KW-1185">Reference proteome</keyword>
<sequence>EGYDEVILESAGGRVIFNGEGVTFEGNVRIEGELVFESGEAECTKVFTTQVHDAQPSDYQYSNRLDLYNIFGHLKGQNIAYTVKNAQDEVIYNGVLDEMARTERIYSDKQEKIKITIKVDNNNDEELIYEIELLETENVNNAPAEYRQAYYNVEEDDSLESISKKFNLSVDELIIINNFSEGKHSLLTNKLILPRNIYRKPN</sequence>
<evidence type="ECO:0000259" key="1">
    <source>
        <dbReference type="PROSITE" id="PS51782"/>
    </source>
</evidence>
<evidence type="ECO:0000313" key="2">
    <source>
        <dbReference type="EMBL" id="TCP88667.1"/>
    </source>
</evidence>
<dbReference type="EMBL" id="SLYB01000050">
    <property type="protein sequence ID" value="TCP88667.1"/>
    <property type="molecule type" value="Genomic_DNA"/>
</dbReference>
<name>A0A4R2SGA1_9PAST</name>
<proteinExistence type="predicted"/>
<dbReference type="SUPFAM" id="SSF54106">
    <property type="entry name" value="LysM domain"/>
    <property type="match status" value="1"/>
</dbReference>
<dbReference type="InterPro" id="IPR018392">
    <property type="entry name" value="LysM"/>
</dbReference>
<dbReference type="OrthoDB" id="977752at2"/>
<feature type="non-terminal residue" evidence="2">
    <location>
        <position position="1"/>
    </location>
</feature>
<evidence type="ECO:0000313" key="3">
    <source>
        <dbReference type="Proteomes" id="UP000295763"/>
    </source>
</evidence>
<dbReference type="Proteomes" id="UP000295763">
    <property type="component" value="Unassembled WGS sequence"/>
</dbReference>
<comment type="caution">
    <text evidence="2">The sequence shown here is derived from an EMBL/GenBank/DDBJ whole genome shotgun (WGS) entry which is preliminary data.</text>
</comment>
<protein>
    <submittedName>
        <fullName evidence="2">LysM domain-containing protein</fullName>
    </submittedName>
</protein>
<dbReference type="InterPro" id="IPR036779">
    <property type="entry name" value="LysM_dom_sf"/>
</dbReference>
<accession>A0A4R2SGA1</accession>
<dbReference type="RefSeq" id="WP_131979748.1">
    <property type="nucleotide sequence ID" value="NZ_SLYB01000050.1"/>
</dbReference>
<organism evidence="2 3">
    <name type="scientific">Cricetibacter osteomyelitidis</name>
    <dbReference type="NCBI Taxonomy" id="1521931"/>
    <lineage>
        <taxon>Bacteria</taxon>
        <taxon>Pseudomonadati</taxon>
        <taxon>Pseudomonadota</taxon>
        <taxon>Gammaproteobacteria</taxon>
        <taxon>Pasteurellales</taxon>
        <taxon>Pasteurellaceae</taxon>
        <taxon>Cricetibacter</taxon>
    </lineage>
</organism>
<feature type="domain" description="LysM" evidence="1">
    <location>
        <begin position="149"/>
        <end position="194"/>
    </location>
</feature>
<dbReference type="Pfam" id="PF01476">
    <property type="entry name" value="LysM"/>
    <property type="match status" value="1"/>
</dbReference>
<dbReference type="Gene3D" id="3.10.350.10">
    <property type="entry name" value="LysM domain"/>
    <property type="match status" value="1"/>
</dbReference>
<reference evidence="2 3" key="1">
    <citation type="submission" date="2019-03" db="EMBL/GenBank/DDBJ databases">
        <title>Genomic Encyclopedia of Type Strains, Phase IV (KMG-IV): sequencing the most valuable type-strain genomes for metagenomic binning, comparative biology and taxonomic classification.</title>
        <authorList>
            <person name="Goeker M."/>
        </authorList>
    </citation>
    <scope>NUCLEOTIDE SEQUENCE [LARGE SCALE GENOMIC DNA]</scope>
    <source>
        <strain evidence="2 3">DSM 28404</strain>
    </source>
</reference>
<gene>
    <name evidence="2" type="ORF">EDC44_1507</name>
</gene>
<dbReference type="AlphaFoldDB" id="A0A4R2SGA1"/>
<dbReference type="PROSITE" id="PS51782">
    <property type="entry name" value="LYSM"/>
    <property type="match status" value="1"/>
</dbReference>